<dbReference type="InterPro" id="IPR001763">
    <property type="entry name" value="Rhodanese-like_dom"/>
</dbReference>
<evidence type="ECO:0000259" key="6">
    <source>
        <dbReference type="PROSITE" id="PS50206"/>
    </source>
</evidence>
<keyword evidence="4" id="KW-0496">Mitochondrion</keyword>
<keyword evidence="8" id="KW-1185">Reference proteome</keyword>
<dbReference type="FunFam" id="3.40.250.10:FF:000008">
    <property type="entry name" value="Sulfurtransferase"/>
    <property type="match status" value="1"/>
</dbReference>
<dbReference type="Ensembl" id="ENSPFOT00000006040.1">
    <property type="protein sequence ID" value="ENSPFOP00000006030.1"/>
    <property type="gene ID" value="ENSPFOG00000006150.1"/>
</dbReference>
<feature type="domain" description="Rhodanese" evidence="6">
    <location>
        <begin position="229"/>
        <end position="343"/>
    </location>
</feature>
<dbReference type="PANTHER" id="PTHR11364">
    <property type="entry name" value="THIOSULFATE SULFERTANSFERASE"/>
    <property type="match status" value="1"/>
</dbReference>
<dbReference type="InterPro" id="IPR036873">
    <property type="entry name" value="Rhodanese-like_dom_sf"/>
</dbReference>
<dbReference type="InterPro" id="IPR045078">
    <property type="entry name" value="TST/MPST-like"/>
</dbReference>
<evidence type="ECO:0000256" key="5">
    <source>
        <dbReference type="RuleBase" id="RU000507"/>
    </source>
</evidence>
<reference evidence="8" key="1">
    <citation type="submission" date="2013-10" db="EMBL/GenBank/DDBJ databases">
        <authorList>
            <person name="Schartl M."/>
            <person name="Warren W."/>
        </authorList>
    </citation>
    <scope>NUCLEOTIDE SEQUENCE [LARGE SCALE GENOMIC DNA]</scope>
    <source>
        <strain evidence="8">female</strain>
    </source>
</reference>
<dbReference type="Gene3D" id="3.40.250.10">
    <property type="entry name" value="Rhodanese-like domain"/>
    <property type="match status" value="2"/>
</dbReference>
<dbReference type="InterPro" id="IPR001307">
    <property type="entry name" value="Thiosulphate_STrfase_CS"/>
</dbReference>
<evidence type="ECO:0000313" key="7">
    <source>
        <dbReference type="Ensembl" id="ENSPFOP00000006030.1"/>
    </source>
</evidence>
<dbReference type="STRING" id="48698.ENSPFOP00000006030"/>
<dbReference type="SMART" id="SM00450">
    <property type="entry name" value="RHOD"/>
    <property type="match status" value="2"/>
</dbReference>
<keyword evidence="2 5" id="KW-0808">Transferase</keyword>
<dbReference type="SUPFAM" id="SSF52821">
    <property type="entry name" value="Rhodanese/Cell cycle control phosphatase"/>
    <property type="match status" value="2"/>
</dbReference>
<dbReference type="NCBIfam" id="NF008557">
    <property type="entry name" value="PRK11493.1"/>
    <property type="match status" value="1"/>
</dbReference>
<feature type="domain" description="Rhodanese" evidence="6">
    <location>
        <begin position="80"/>
        <end position="199"/>
    </location>
</feature>
<accession>A0A087XJS7</accession>
<dbReference type="RefSeq" id="XP_007576338.1">
    <property type="nucleotide sequence ID" value="XM_007576276.2"/>
</dbReference>
<dbReference type="GeneID" id="103154850"/>
<dbReference type="GeneTree" id="ENSGT00510000046773"/>
<dbReference type="FunFam" id="3.40.250.10:FF:000001">
    <property type="entry name" value="Sulfurtransferase"/>
    <property type="match status" value="1"/>
</dbReference>
<dbReference type="PROSITE" id="PS50206">
    <property type="entry name" value="RHODANESE_3"/>
    <property type="match status" value="2"/>
</dbReference>
<dbReference type="PROSITE" id="PS00683">
    <property type="entry name" value="RHODANESE_2"/>
    <property type="match status" value="1"/>
</dbReference>
<reference evidence="7" key="2">
    <citation type="submission" date="2025-08" db="UniProtKB">
        <authorList>
            <consortium name="Ensembl"/>
        </authorList>
    </citation>
    <scope>IDENTIFICATION</scope>
</reference>
<evidence type="ECO:0000256" key="3">
    <source>
        <dbReference type="ARBA" id="ARBA00022737"/>
    </source>
</evidence>
<reference evidence="7" key="3">
    <citation type="submission" date="2025-09" db="UniProtKB">
        <authorList>
            <consortium name="Ensembl"/>
        </authorList>
    </citation>
    <scope>IDENTIFICATION</scope>
</reference>
<dbReference type="KEGG" id="pfor:103154850"/>
<dbReference type="CDD" id="cd01449">
    <property type="entry name" value="TST_Repeat_2"/>
    <property type="match status" value="1"/>
</dbReference>
<dbReference type="CDD" id="cd01448">
    <property type="entry name" value="TST_Repeat_1"/>
    <property type="match status" value="1"/>
</dbReference>
<evidence type="ECO:0000256" key="1">
    <source>
        <dbReference type="ARBA" id="ARBA00004173"/>
    </source>
</evidence>
<dbReference type="Proteomes" id="UP000028760">
    <property type="component" value="Unassembled WGS sequence"/>
</dbReference>
<dbReference type="OMA" id="NNNWFAS"/>
<protein>
    <recommendedName>
        <fullName evidence="5">Sulfurtransferase</fullName>
    </recommendedName>
</protein>
<dbReference type="Pfam" id="PF00581">
    <property type="entry name" value="Rhodanese"/>
    <property type="match status" value="2"/>
</dbReference>
<dbReference type="GO" id="GO:0005739">
    <property type="term" value="C:mitochondrion"/>
    <property type="evidence" value="ECO:0007669"/>
    <property type="project" value="UniProtKB-SubCell"/>
</dbReference>
<dbReference type="PROSITE" id="PS00380">
    <property type="entry name" value="RHODANESE_1"/>
    <property type="match status" value="1"/>
</dbReference>
<dbReference type="PANTHER" id="PTHR11364:SF27">
    <property type="entry name" value="SULFURTRANSFERASE"/>
    <property type="match status" value="1"/>
</dbReference>
<evidence type="ECO:0000313" key="8">
    <source>
        <dbReference type="Proteomes" id="UP000028760"/>
    </source>
</evidence>
<dbReference type="AlphaFoldDB" id="A0A087XJS7"/>
<dbReference type="GO" id="GO:0004792">
    <property type="term" value="F:thiosulfate-cyanide sulfurtransferase activity"/>
    <property type="evidence" value="ECO:0007669"/>
    <property type="project" value="InterPro"/>
</dbReference>
<comment type="subcellular location">
    <subcellularLocation>
        <location evidence="1">Mitochondrion</location>
    </subcellularLocation>
</comment>
<keyword evidence="3" id="KW-0677">Repeat</keyword>
<sequence length="352" mass="39510">MCFDRNCFRVKTLDSEQKADTRSSLRCFYLYTYCRVQSTAEVRLHTQPDTSGSLSSAGPTMALQARALVSTKWLADAITTRGKMRVLDSSWYLPKMGRNAKREFKARHIPGAAFFDIDQCCDKTSPLDHMLPSEKVFADYVGNLGIENDTHVVIYDRSDFGAFSAPRVWWMFRVFGHNAVSLLNGGFKNWELEGRPVSDKYIRPSPTEFKASIKRSWIKTYDDLLNNLDTKEFQVVDARSAGRFRGVDPEPRDNTEPGHIPGSASIPFQSCLSESGHFLPKENLRELFVRAGVDLSRPVCVSCGSGVTACVLALAAYKCGHPEVSVYDGAWSEWYTRAVPEHVISEGRGKHL</sequence>
<dbReference type="EMBL" id="AYCK01017451">
    <property type="status" value="NOT_ANNOTATED_CDS"/>
    <property type="molecule type" value="Genomic_DNA"/>
</dbReference>
<name>A0A087XJS7_POEFO</name>
<dbReference type="OrthoDB" id="270167at2759"/>
<proteinExistence type="predicted"/>
<evidence type="ECO:0000256" key="2">
    <source>
        <dbReference type="ARBA" id="ARBA00022679"/>
    </source>
</evidence>
<dbReference type="eggNOG" id="KOG1529">
    <property type="taxonomic scope" value="Eukaryota"/>
</dbReference>
<evidence type="ECO:0000256" key="4">
    <source>
        <dbReference type="ARBA" id="ARBA00023128"/>
    </source>
</evidence>
<organism evidence="7 8">
    <name type="scientific">Poecilia formosa</name>
    <name type="common">Amazon molly</name>
    <name type="synonym">Limia formosa</name>
    <dbReference type="NCBI Taxonomy" id="48698"/>
    <lineage>
        <taxon>Eukaryota</taxon>
        <taxon>Metazoa</taxon>
        <taxon>Chordata</taxon>
        <taxon>Craniata</taxon>
        <taxon>Vertebrata</taxon>
        <taxon>Euteleostomi</taxon>
        <taxon>Actinopterygii</taxon>
        <taxon>Neopterygii</taxon>
        <taxon>Teleostei</taxon>
        <taxon>Neoteleostei</taxon>
        <taxon>Acanthomorphata</taxon>
        <taxon>Ovalentaria</taxon>
        <taxon>Atherinomorphae</taxon>
        <taxon>Cyprinodontiformes</taxon>
        <taxon>Poeciliidae</taxon>
        <taxon>Poeciliinae</taxon>
        <taxon>Poecilia</taxon>
    </lineage>
</organism>